<evidence type="ECO:0000313" key="5">
    <source>
        <dbReference type="Proteomes" id="UP000192920"/>
    </source>
</evidence>
<dbReference type="STRING" id="1123014.SAMN02745746_02003"/>
<keyword evidence="3" id="KW-0963">Cytoplasm</keyword>
<comment type="function">
    <text evidence="3">Required for maturation of urease via the functional incorporation of the urease nickel metallocenter.</text>
</comment>
<evidence type="ECO:0000256" key="3">
    <source>
        <dbReference type="HAMAP-Rule" id="MF_01384"/>
    </source>
</evidence>
<accession>A0A1Y6BSG1</accession>
<protein>
    <recommendedName>
        <fullName evidence="3">Urease accessory protein UreD</fullName>
    </recommendedName>
</protein>
<proteinExistence type="inferred from homology"/>
<evidence type="ECO:0000256" key="2">
    <source>
        <dbReference type="ARBA" id="ARBA00023186"/>
    </source>
</evidence>
<organism evidence="4 5">
    <name type="scientific">Pseudogulbenkiania subflava DSM 22618</name>
    <dbReference type="NCBI Taxonomy" id="1123014"/>
    <lineage>
        <taxon>Bacteria</taxon>
        <taxon>Pseudomonadati</taxon>
        <taxon>Pseudomonadota</taxon>
        <taxon>Betaproteobacteria</taxon>
        <taxon>Neisseriales</taxon>
        <taxon>Chromobacteriaceae</taxon>
        <taxon>Pseudogulbenkiania</taxon>
    </lineage>
</organism>
<reference evidence="5" key="1">
    <citation type="submission" date="2017-04" db="EMBL/GenBank/DDBJ databases">
        <authorList>
            <person name="Varghese N."/>
            <person name="Submissions S."/>
        </authorList>
    </citation>
    <scope>NUCLEOTIDE SEQUENCE [LARGE SCALE GENOMIC DNA]</scope>
    <source>
        <strain evidence="5">DSM 22618</strain>
    </source>
</reference>
<evidence type="ECO:0000256" key="1">
    <source>
        <dbReference type="ARBA" id="ARBA00007177"/>
    </source>
</evidence>
<dbReference type="PANTHER" id="PTHR33643:SF1">
    <property type="entry name" value="UREASE ACCESSORY PROTEIN D"/>
    <property type="match status" value="1"/>
</dbReference>
<comment type="subunit">
    <text evidence="3">UreD, UreF and UreG form a complex that acts as a GTP-hydrolysis-dependent molecular chaperone, activating the urease apoprotein by helping to assemble the nickel containing metallocenter of UreC. The UreE protein probably delivers the nickel.</text>
</comment>
<dbReference type="EMBL" id="FXAG01000009">
    <property type="protein sequence ID" value="SMF22835.1"/>
    <property type="molecule type" value="Genomic_DNA"/>
</dbReference>
<keyword evidence="3" id="KW-0996">Nickel insertion</keyword>
<comment type="subcellular location">
    <subcellularLocation>
        <location evidence="3">Cytoplasm</location>
    </subcellularLocation>
</comment>
<dbReference type="AlphaFoldDB" id="A0A1Y6BSG1"/>
<gene>
    <name evidence="3" type="primary">ureD</name>
    <name evidence="4" type="ORF">SAMN02745746_02003</name>
</gene>
<dbReference type="GO" id="GO:0005737">
    <property type="term" value="C:cytoplasm"/>
    <property type="evidence" value="ECO:0007669"/>
    <property type="project" value="UniProtKB-SubCell"/>
</dbReference>
<dbReference type="Pfam" id="PF01774">
    <property type="entry name" value="UreD"/>
    <property type="match status" value="1"/>
</dbReference>
<keyword evidence="2 3" id="KW-0143">Chaperone</keyword>
<dbReference type="InterPro" id="IPR002669">
    <property type="entry name" value="UreD"/>
</dbReference>
<sequence>MSSRLPASLSAGWHAALELGYARRHGGTIPVRRRHVGPLRVQKHFIDAAGTCQHIIVHPPGGIAGGDTLCIDITLEEGADVLITSPGAAKWYDGFGRSASQSVSLVLADGARLEWLPLETILYAGADVRLESRIRLAGDARLLYGDVICLGRPACGERFDRGQWRQLAEIERDGRLIWCEHAVLPGASPLLASPVGLAGHSVVATLLWAGPAVPDELHQAALEVVTSGRAAATQLPGVWLARFIGDSAEDAHHWLRQLRSLLHPFTHGRPAQSPRIWAT</sequence>
<dbReference type="Proteomes" id="UP000192920">
    <property type="component" value="Unassembled WGS sequence"/>
</dbReference>
<name>A0A1Y6BSG1_9NEIS</name>
<dbReference type="PANTHER" id="PTHR33643">
    <property type="entry name" value="UREASE ACCESSORY PROTEIN D"/>
    <property type="match status" value="1"/>
</dbReference>
<evidence type="ECO:0000313" key="4">
    <source>
        <dbReference type="EMBL" id="SMF22835.1"/>
    </source>
</evidence>
<dbReference type="HAMAP" id="MF_01384">
    <property type="entry name" value="UreD"/>
    <property type="match status" value="1"/>
</dbReference>
<keyword evidence="5" id="KW-1185">Reference proteome</keyword>
<comment type="similarity">
    <text evidence="1 3">Belongs to the UreD family.</text>
</comment>
<dbReference type="GO" id="GO:0016151">
    <property type="term" value="F:nickel cation binding"/>
    <property type="evidence" value="ECO:0007669"/>
    <property type="project" value="UniProtKB-UniRule"/>
</dbReference>